<comment type="function">
    <text evidence="10">Interacts with outer membrane receptor proteins that carry out high-affinity binding and energy dependent uptake into the periplasmic space of specific substrates. It could act to transduce energy from the cytoplasmic membrane to specific energy-requiring processes in the outer membrane, resulting in the release into the periplasm of ligands bound by these outer membrane proteins.</text>
</comment>
<reference evidence="14 15" key="1">
    <citation type="journal article" date="2012" name="J. Bacteriol.">
        <title>Genome Sequence of Nitratireductor indicus Type Strain C115.</title>
        <authorList>
            <person name="Lai Q."/>
            <person name="Li G."/>
            <person name="Yu Z."/>
            <person name="Shao Z."/>
        </authorList>
    </citation>
    <scope>NUCLEOTIDE SEQUENCE [LARGE SCALE GENOMIC DNA]</scope>
    <source>
        <strain evidence="14 15">C115</strain>
    </source>
</reference>
<dbReference type="GO" id="GO:0031992">
    <property type="term" value="F:energy transducer activity"/>
    <property type="evidence" value="ECO:0007669"/>
    <property type="project" value="InterPro"/>
</dbReference>
<sequence length="302" mass="32290">MNRKPFKWAAALVASLTLHAGAGGYIMTRPDDVQIAGGGETEISIAGDAFSDMMAAGEIADEIDPVAEEAPNEVVPETATEVTPEAPVEEAIVPETVETEMETVETEIAPVTDDVVEPVEEVEQVTAMVEVPVPTRRPAYTPPKRVERKEVEKPKQVARKEPPRKRSAGSQGNDRQDARRGTANGGAKGAVSNGGRQSARASQAGNARVSNYPGKVVAKLRRARRYPSEAKRERLRGQVRVSFTVTSNGGVSGLRVSRSSGSSILDRAALETVRRAAPFPPIPDGAGRASWPFTVPIDFSTR</sequence>
<keyword evidence="7 10" id="KW-0653">Protein transport</keyword>
<dbReference type="GO" id="GO:0098797">
    <property type="term" value="C:plasma membrane protein complex"/>
    <property type="evidence" value="ECO:0007669"/>
    <property type="project" value="TreeGrafter"/>
</dbReference>
<evidence type="ECO:0000259" key="13">
    <source>
        <dbReference type="PROSITE" id="PS52015"/>
    </source>
</evidence>
<evidence type="ECO:0000256" key="6">
    <source>
        <dbReference type="ARBA" id="ARBA00022692"/>
    </source>
</evidence>
<gene>
    <name evidence="14" type="ORF">NA8A_03690</name>
</gene>
<evidence type="ECO:0000256" key="8">
    <source>
        <dbReference type="ARBA" id="ARBA00022989"/>
    </source>
</evidence>
<evidence type="ECO:0000256" key="2">
    <source>
        <dbReference type="ARBA" id="ARBA00006555"/>
    </source>
</evidence>
<protein>
    <recommendedName>
        <fullName evidence="10">Protein TonB</fullName>
    </recommendedName>
</protein>
<evidence type="ECO:0000256" key="11">
    <source>
        <dbReference type="SAM" id="MobiDB-lite"/>
    </source>
</evidence>
<name>K2NX49_9HYPH</name>
<dbReference type="Proteomes" id="UP000007374">
    <property type="component" value="Unassembled WGS sequence"/>
</dbReference>
<keyword evidence="4 10" id="KW-1003">Cell membrane</keyword>
<keyword evidence="9" id="KW-0472">Membrane</keyword>
<evidence type="ECO:0000256" key="4">
    <source>
        <dbReference type="ARBA" id="ARBA00022475"/>
    </source>
</evidence>
<evidence type="ECO:0000256" key="3">
    <source>
        <dbReference type="ARBA" id="ARBA00022448"/>
    </source>
</evidence>
<accession>K2NX49</accession>
<comment type="similarity">
    <text evidence="2 10">Belongs to the TonB family.</text>
</comment>
<dbReference type="GO" id="GO:0015891">
    <property type="term" value="P:siderophore transport"/>
    <property type="evidence" value="ECO:0007669"/>
    <property type="project" value="InterPro"/>
</dbReference>
<comment type="caution">
    <text evidence="14">The sequence shown here is derived from an EMBL/GenBank/DDBJ whole genome shotgun (WGS) entry which is preliminary data.</text>
</comment>
<dbReference type="GO" id="GO:0055085">
    <property type="term" value="P:transmembrane transport"/>
    <property type="evidence" value="ECO:0007669"/>
    <property type="project" value="InterPro"/>
</dbReference>
<evidence type="ECO:0000256" key="10">
    <source>
        <dbReference type="RuleBase" id="RU362123"/>
    </source>
</evidence>
<dbReference type="eggNOG" id="COG0810">
    <property type="taxonomic scope" value="Bacteria"/>
</dbReference>
<evidence type="ECO:0000256" key="9">
    <source>
        <dbReference type="ARBA" id="ARBA00023136"/>
    </source>
</evidence>
<evidence type="ECO:0000256" key="1">
    <source>
        <dbReference type="ARBA" id="ARBA00004383"/>
    </source>
</evidence>
<evidence type="ECO:0000256" key="12">
    <source>
        <dbReference type="SAM" id="SignalP"/>
    </source>
</evidence>
<dbReference type="InterPro" id="IPR037682">
    <property type="entry name" value="TonB_C"/>
</dbReference>
<dbReference type="GO" id="GO:0030288">
    <property type="term" value="C:outer membrane-bounded periplasmic space"/>
    <property type="evidence" value="ECO:0007669"/>
    <property type="project" value="InterPro"/>
</dbReference>
<keyword evidence="8" id="KW-1133">Transmembrane helix</keyword>
<evidence type="ECO:0000256" key="7">
    <source>
        <dbReference type="ARBA" id="ARBA00022927"/>
    </source>
</evidence>
<keyword evidence="15" id="KW-1185">Reference proteome</keyword>
<dbReference type="PATRIC" id="fig|1231190.3.peg.774"/>
<feature type="signal peptide" evidence="12">
    <location>
        <begin position="1"/>
        <end position="22"/>
    </location>
</feature>
<dbReference type="PANTHER" id="PTHR33446">
    <property type="entry name" value="PROTEIN TONB-RELATED"/>
    <property type="match status" value="1"/>
</dbReference>
<organism evidence="14 15">
    <name type="scientific">Nitratireductor indicus C115</name>
    <dbReference type="NCBI Taxonomy" id="1231190"/>
    <lineage>
        <taxon>Bacteria</taxon>
        <taxon>Pseudomonadati</taxon>
        <taxon>Pseudomonadota</taxon>
        <taxon>Alphaproteobacteria</taxon>
        <taxon>Hyphomicrobiales</taxon>
        <taxon>Phyllobacteriaceae</taxon>
        <taxon>Nitratireductor</taxon>
    </lineage>
</organism>
<feature type="compositionally biased region" description="Polar residues" evidence="11">
    <location>
        <begin position="194"/>
        <end position="209"/>
    </location>
</feature>
<keyword evidence="12" id="KW-0732">Signal</keyword>
<evidence type="ECO:0000313" key="15">
    <source>
        <dbReference type="Proteomes" id="UP000007374"/>
    </source>
</evidence>
<dbReference type="NCBIfam" id="TIGR01352">
    <property type="entry name" value="tonB_Cterm"/>
    <property type="match status" value="1"/>
</dbReference>
<dbReference type="InterPro" id="IPR006260">
    <property type="entry name" value="TonB/TolA_C"/>
</dbReference>
<dbReference type="OrthoDB" id="8448705at2"/>
<evidence type="ECO:0000313" key="14">
    <source>
        <dbReference type="EMBL" id="EKF43880.1"/>
    </source>
</evidence>
<dbReference type="Gene3D" id="3.30.1150.10">
    <property type="match status" value="1"/>
</dbReference>
<dbReference type="STRING" id="721133.SAMN05216176_101578"/>
<keyword evidence="3 10" id="KW-0813">Transport</keyword>
<feature type="chain" id="PRO_5003862439" description="Protein TonB" evidence="12">
    <location>
        <begin position="23"/>
        <end position="302"/>
    </location>
</feature>
<keyword evidence="6" id="KW-0812">Transmembrane</keyword>
<dbReference type="EMBL" id="AMSI01000002">
    <property type="protein sequence ID" value="EKF43880.1"/>
    <property type="molecule type" value="Genomic_DNA"/>
</dbReference>
<keyword evidence="5 10" id="KW-0997">Cell inner membrane</keyword>
<comment type="subcellular location">
    <subcellularLocation>
        <location evidence="1 10">Cell inner membrane</location>
        <topology evidence="1 10">Single-pass membrane protein</topology>
        <orientation evidence="1 10">Periplasmic side</orientation>
    </subcellularLocation>
</comment>
<dbReference type="PROSITE" id="PS52015">
    <property type="entry name" value="TONB_CTD"/>
    <property type="match status" value="1"/>
</dbReference>
<dbReference type="Pfam" id="PF03544">
    <property type="entry name" value="TonB_C"/>
    <property type="match status" value="1"/>
</dbReference>
<feature type="domain" description="TonB C-terminal" evidence="13">
    <location>
        <begin position="211"/>
        <end position="302"/>
    </location>
</feature>
<dbReference type="PANTHER" id="PTHR33446:SF2">
    <property type="entry name" value="PROTEIN TONB"/>
    <property type="match status" value="1"/>
</dbReference>
<keyword evidence="10" id="KW-0735">Signal-anchor</keyword>
<dbReference type="GO" id="GO:0015031">
    <property type="term" value="P:protein transport"/>
    <property type="evidence" value="ECO:0007669"/>
    <property type="project" value="UniProtKB-UniRule"/>
</dbReference>
<feature type="compositionally biased region" description="Basic and acidic residues" evidence="11">
    <location>
        <begin position="144"/>
        <end position="161"/>
    </location>
</feature>
<dbReference type="InterPro" id="IPR003538">
    <property type="entry name" value="TonB"/>
</dbReference>
<dbReference type="InterPro" id="IPR051045">
    <property type="entry name" value="TonB-dependent_transducer"/>
</dbReference>
<dbReference type="PRINTS" id="PR01374">
    <property type="entry name" value="TONBPROTEIN"/>
</dbReference>
<dbReference type="AlphaFoldDB" id="K2NX49"/>
<feature type="region of interest" description="Disordered" evidence="11">
    <location>
        <begin position="133"/>
        <end position="216"/>
    </location>
</feature>
<dbReference type="RefSeq" id="WP_009756015.1">
    <property type="nucleotide sequence ID" value="NZ_AMSI01000002.1"/>
</dbReference>
<evidence type="ECO:0000256" key="5">
    <source>
        <dbReference type="ARBA" id="ARBA00022519"/>
    </source>
</evidence>
<dbReference type="SUPFAM" id="SSF74653">
    <property type="entry name" value="TolA/TonB C-terminal domain"/>
    <property type="match status" value="1"/>
</dbReference>
<proteinExistence type="inferred from homology"/>